<protein>
    <submittedName>
        <fullName evidence="2">Uncharacterized protein</fullName>
    </submittedName>
</protein>
<dbReference type="Proteomes" id="UP001152484">
    <property type="component" value="Unassembled WGS sequence"/>
</dbReference>
<reference evidence="2" key="1">
    <citation type="submission" date="2022-07" db="EMBL/GenBank/DDBJ databases">
        <authorList>
            <person name="Macas J."/>
            <person name="Novak P."/>
            <person name="Neumann P."/>
        </authorList>
    </citation>
    <scope>NUCLEOTIDE SEQUENCE</scope>
</reference>
<organism evidence="2 3">
    <name type="scientific">Cuscuta europaea</name>
    <name type="common">European dodder</name>
    <dbReference type="NCBI Taxonomy" id="41803"/>
    <lineage>
        <taxon>Eukaryota</taxon>
        <taxon>Viridiplantae</taxon>
        <taxon>Streptophyta</taxon>
        <taxon>Embryophyta</taxon>
        <taxon>Tracheophyta</taxon>
        <taxon>Spermatophyta</taxon>
        <taxon>Magnoliopsida</taxon>
        <taxon>eudicotyledons</taxon>
        <taxon>Gunneridae</taxon>
        <taxon>Pentapetalae</taxon>
        <taxon>asterids</taxon>
        <taxon>lamiids</taxon>
        <taxon>Solanales</taxon>
        <taxon>Convolvulaceae</taxon>
        <taxon>Cuscuteae</taxon>
        <taxon>Cuscuta</taxon>
        <taxon>Cuscuta subgen. Cuscuta</taxon>
    </lineage>
</organism>
<dbReference type="AlphaFoldDB" id="A0A9P0ZJ40"/>
<dbReference type="EMBL" id="CAMAPE010000038">
    <property type="protein sequence ID" value="CAH9101836.1"/>
    <property type="molecule type" value="Genomic_DNA"/>
</dbReference>
<gene>
    <name evidence="2" type="ORF">CEURO_LOCUS15571</name>
</gene>
<sequence>MAASKTINGDCCHNKCDPTSRLVNPTTPQPSTPPHPSPQAHHTTPRPFLAQSRETLGLASPLSTSYENKGPKSQLPGSLPQIWKLGRRRQSCSTMLVHLVAASMKTTM</sequence>
<comment type="caution">
    <text evidence="2">The sequence shown here is derived from an EMBL/GenBank/DDBJ whole genome shotgun (WGS) entry which is preliminary data.</text>
</comment>
<accession>A0A9P0ZJ40</accession>
<evidence type="ECO:0000313" key="3">
    <source>
        <dbReference type="Proteomes" id="UP001152484"/>
    </source>
</evidence>
<name>A0A9P0ZJ40_CUSEU</name>
<proteinExistence type="predicted"/>
<feature type="compositionally biased region" description="Pro residues" evidence="1">
    <location>
        <begin position="27"/>
        <end position="37"/>
    </location>
</feature>
<keyword evidence="3" id="KW-1185">Reference proteome</keyword>
<evidence type="ECO:0000256" key="1">
    <source>
        <dbReference type="SAM" id="MobiDB-lite"/>
    </source>
</evidence>
<feature type="region of interest" description="Disordered" evidence="1">
    <location>
        <begin position="1"/>
        <end position="79"/>
    </location>
</feature>
<evidence type="ECO:0000313" key="2">
    <source>
        <dbReference type="EMBL" id="CAH9101836.1"/>
    </source>
</evidence>